<reference evidence="1 2" key="1">
    <citation type="submission" date="2018-01" db="EMBL/GenBank/DDBJ databases">
        <title>The draft genome sequence of Halioglobus japonicus S1-36.</title>
        <authorList>
            <person name="Du Z.-J."/>
            <person name="Shi M.-J."/>
        </authorList>
    </citation>
    <scope>NUCLEOTIDE SEQUENCE [LARGE SCALE GENOMIC DNA]</scope>
    <source>
        <strain evidence="1 2">S1-36</strain>
    </source>
</reference>
<protein>
    <submittedName>
        <fullName evidence="1">DUF924 domain-containing protein</fullName>
    </submittedName>
</protein>
<accession>A0AAP8MCH5</accession>
<name>A0AAP8MCH5_9GAMM</name>
<dbReference type="Pfam" id="PF06041">
    <property type="entry name" value="DUF924"/>
    <property type="match status" value="1"/>
</dbReference>
<dbReference type="RefSeq" id="WP_084198106.1">
    <property type="nucleotide sequence ID" value="NZ_CP019450.1"/>
</dbReference>
<evidence type="ECO:0000313" key="1">
    <source>
        <dbReference type="EMBL" id="PLW85273.1"/>
    </source>
</evidence>
<dbReference type="InterPro" id="IPR011990">
    <property type="entry name" value="TPR-like_helical_dom_sf"/>
</dbReference>
<comment type="caution">
    <text evidence="1">The sequence shown here is derived from an EMBL/GenBank/DDBJ whole genome shotgun (WGS) entry which is preliminary data.</text>
</comment>
<dbReference type="InterPro" id="IPR010323">
    <property type="entry name" value="DUF924"/>
</dbReference>
<gene>
    <name evidence="1" type="ORF">C0029_11580</name>
</gene>
<proteinExistence type="predicted"/>
<organism evidence="1 2">
    <name type="scientific">Halioglobus japonicus</name>
    <dbReference type="NCBI Taxonomy" id="930805"/>
    <lineage>
        <taxon>Bacteria</taxon>
        <taxon>Pseudomonadati</taxon>
        <taxon>Pseudomonadota</taxon>
        <taxon>Gammaproteobacteria</taxon>
        <taxon>Cellvibrionales</taxon>
        <taxon>Halieaceae</taxon>
        <taxon>Halioglobus</taxon>
    </lineage>
</organism>
<keyword evidence="2" id="KW-1185">Reference proteome</keyword>
<sequence length="81" mass="9348">MCLSNMESLDWHDVGLAWFDTHLVRVPIDQQPLLESFQALAERRREIVRLYGHLPVRNQALGRASTPAEAYMMVGNGYEFE</sequence>
<dbReference type="Gene3D" id="1.25.40.10">
    <property type="entry name" value="Tetratricopeptide repeat domain"/>
    <property type="match status" value="1"/>
</dbReference>
<dbReference type="SUPFAM" id="SSF48452">
    <property type="entry name" value="TPR-like"/>
    <property type="match status" value="1"/>
</dbReference>
<dbReference type="Proteomes" id="UP000235162">
    <property type="component" value="Unassembled WGS sequence"/>
</dbReference>
<evidence type="ECO:0000313" key="2">
    <source>
        <dbReference type="Proteomes" id="UP000235162"/>
    </source>
</evidence>
<dbReference type="EMBL" id="PKUR01000003">
    <property type="protein sequence ID" value="PLW85273.1"/>
    <property type="molecule type" value="Genomic_DNA"/>
</dbReference>
<dbReference type="AlphaFoldDB" id="A0AAP8MCH5"/>